<comment type="caution">
    <text evidence="3">The sequence shown here is derived from an EMBL/GenBank/DDBJ whole genome shotgun (WGS) entry which is preliminary data.</text>
</comment>
<sequence length="71" mass="7862">MTSYIITLKDDTTKDEVEAAKQQAIDQGGKIIQSWMLIKGFAVEMDDDAVTTLESNPHILTIEKDSLVCTC</sequence>
<dbReference type="FunFam" id="3.30.70.80:FF:000005">
    <property type="entry name" value="Proteinase inhibitor I2B"/>
    <property type="match status" value="1"/>
</dbReference>
<dbReference type="SUPFAM" id="SSF54897">
    <property type="entry name" value="Protease propeptides/inhibitors"/>
    <property type="match status" value="1"/>
</dbReference>
<dbReference type="InterPro" id="IPR010259">
    <property type="entry name" value="S8pro/Inhibitor_I9"/>
</dbReference>
<dbReference type="InterPro" id="IPR052471">
    <property type="entry name" value="PBI_I9"/>
</dbReference>
<dbReference type="GO" id="GO:0042144">
    <property type="term" value="P:vacuole fusion, non-autophagic"/>
    <property type="evidence" value="ECO:0007669"/>
    <property type="project" value="TreeGrafter"/>
</dbReference>
<comment type="similarity">
    <text evidence="1">Belongs to the protease inhibitor I9 family.</text>
</comment>
<dbReference type="InterPro" id="IPR037045">
    <property type="entry name" value="S8pro/Inhibitor_I9_sf"/>
</dbReference>
<dbReference type="EMBL" id="SRPY01000368">
    <property type="protein sequence ID" value="KAG5925498.1"/>
    <property type="molecule type" value="Genomic_DNA"/>
</dbReference>
<proteinExistence type="inferred from homology"/>
<dbReference type="Proteomes" id="UP000811619">
    <property type="component" value="Unassembled WGS sequence"/>
</dbReference>
<protein>
    <recommendedName>
        <fullName evidence="2">Inhibitor I9 domain-containing protein</fullName>
    </recommendedName>
</protein>
<evidence type="ECO:0000313" key="4">
    <source>
        <dbReference type="Proteomes" id="UP000811619"/>
    </source>
</evidence>
<dbReference type="AlphaFoldDB" id="A0A8K0J8A6"/>
<accession>A0A8K0J8A6</accession>
<dbReference type="Gene3D" id="3.30.70.80">
    <property type="entry name" value="Peptidase S8 propeptide/proteinase inhibitor I9"/>
    <property type="match status" value="1"/>
</dbReference>
<evidence type="ECO:0000313" key="3">
    <source>
        <dbReference type="EMBL" id="KAG5925498.1"/>
    </source>
</evidence>
<dbReference type="OrthoDB" id="5518345at2759"/>
<evidence type="ECO:0000259" key="2">
    <source>
        <dbReference type="Pfam" id="PF05922"/>
    </source>
</evidence>
<name>A0A8K0J8A6_9HYPO</name>
<reference evidence="3" key="1">
    <citation type="journal article" date="2020" name="bioRxiv">
        <title>Whole genome comparisons of ergot fungi reveals the divergence and evolution of species within the genus Claviceps are the result of varying mechanisms driving genome evolution and host range expansion.</title>
        <authorList>
            <person name="Wyka S.A."/>
            <person name="Mondo S.J."/>
            <person name="Liu M."/>
            <person name="Dettman J."/>
            <person name="Nalam V."/>
            <person name="Broders K.D."/>
        </authorList>
    </citation>
    <scope>NUCLEOTIDE SEQUENCE</scope>
    <source>
        <strain evidence="3">CCC 489</strain>
    </source>
</reference>
<evidence type="ECO:0000256" key="1">
    <source>
        <dbReference type="ARBA" id="ARBA00038069"/>
    </source>
</evidence>
<dbReference type="GO" id="GO:0004866">
    <property type="term" value="F:endopeptidase inhibitor activity"/>
    <property type="evidence" value="ECO:0007669"/>
    <property type="project" value="TreeGrafter"/>
</dbReference>
<organism evidence="3 4">
    <name type="scientific">Claviceps africana</name>
    <dbReference type="NCBI Taxonomy" id="83212"/>
    <lineage>
        <taxon>Eukaryota</taxon>
        <taxon>Fungi</taxon>
        <taxon>Dikarya</taxon>
        <taxon>Ascomycota</taxon>
        <taxon>Pezizomycotina</taxon>
        <taxon>Sordariomycetes</taxon>
        <taxon>Hypocreomycetidae</taxon>
        <taxon>Hypocreales</taxon>
        <taxon>Clavicipitaceae</taxon>
        <taxon>Claviceps</taxon>
    </lineage>
</organism>
<feature type="domain" description="Inhibitor I9" evidence="2">
    <location>
        <begin position="3"/>
        <end position="68"/>
    </location>
</feature>
<keyword evidence="4" id="KW-1185">Reference proteome</keyword>
<dbReference type="PANTHER" id="PTHR28288:SF2">
    <property type="entry name" value="PROTEASE B INHIBITOR 2"/>
    <property type="match status" value="1"/>
</dbReference>
<dbReference type="PANTHER" id="PTHR28288">
    <property type="entry name" value="PROTEASE B INHIBITOR 2"/>
    <property type="match status" value="1"/>
</dbReference>
<gene>
    <name evidence="3" type="ORF">E4U42_004236</name>
</gene>
<dbReference type="Pfam" id="PF05922">
    <property type="entry name" value="Inhibitor_I9"/>
    <property type="match status" value="1"/>
</dbReference>